<reference evidence="3" key="1">
    <citation type="journal article" date="2019" name="Int. J. Syst. Evol. Microbiol.">
        <title>The Global Catalogue of Microorganisms (GCM) 10K type strain sequencing project: providing services to taxonomists for standard genome sequencing and annotation.</title>
        <authorList>
            <consortium name="The Broad Institute Genomics Platform"/>
            <consortium name="The Broad Institute Genome Sequencing Center for Infectious Disease"/>
            <person name="Wu L."/>
            <person name="Ma J."/>
        </authorList>
    </citation>
    <scope>NUCLEOTIDE SEQUENCE [LARGE SCALE GENOMIC DNA]</scope>
    <source>
        <strain evidence="3">JCM 19635</strain>
    </source>
</reference>
<dbReference type="InterPro" id="IPR019774">
    <property type="entry name" value="Aromatic-AA_hydroxylase_C"/>
</dbReference>
<dbReference type="SUPFAM" id="SSF56534">
    <property type="entry name" value="Aromatic aminoacid monoxygenases, catalytic and oligomerization domains"/>
    <property type="match status" value="1"/>
</dbReference>
<keyword evidence="3" id="KW-1185">Reference proteome</keyword>
<evidence type="ECO:0000313" key="3">
    <source>
        <dbReference type="Proteomes" id="UP001596513"/>
    </source>
</evidence>
<dbReference type="InterPro" id="IPR036329">
    <property type="entry name" value="Aro-AA_hydroxylase_C_sf"/>
</dbReference>
<sequence>MFAKLNTTTATAQDQLIWKILFDRQTALLHRRAAPAFTQGLARLGMRREVIPDIGELSATVFEQTGWKLAPVGRPFEPAAFFEPAGRAPVPDCDPHPAHARVRFQSSA</sequence>
<name>A0ABW2U6S5_9BACT</name>
<proteinExistence type="predicted"/>
<dbReference type="InterPro" id="IPR036951">
    <property type="entry name" value="ArAA_hydroxylase_sf"/>
</dbReference>
<organism evidence="2 3">
    <name type="scientific">Hymenobacter humi</name>
    <dbReference type="NCBI Taxonomy" id="1411620"/>
    <lineage>
        <taxon>Bacteria</taxon>
        <taxon>Pseudomonadati</taxon>
        <taxon>Bacteroidota</taxon>
        <taxon>Cytophagia</taxon>
        <taxon>Cytophagales</taxon>
        <taxon>Hymenobacteraceae</taxon>
        <taxon>Hymenobacter</taxon>
    </lineage>
</organism>
<gene>
    <name evidence="2" type="ORF">ACFQT0_18625</name>
</gene>
<comment type="caution">
    <text evidence="2">The sequence shown here is derived from an EMBL/GenBank/DDBJ whole genome shotgun (WGS) entry which is preliminary data.</text>
</comment>
<dbReference type="EMBL" id="JBHTEK010000001">
    <property type="protein sequence ID" value="MFC7669140.1"/>
    <property type="molecule type" value="Genomic_DNA"/>
</dbReference>
<feature type="domain" description="Biopterin-dependent aromatic amino acid hydroxylase family profile" evidence="1">
    <location>
        <begin position="1"/>
        <end position="108"/>
    </location>
</feature>
<accession>A0ABW2U6S5</accession>
<dbReference type="PROSITE" id="PS51410">
    <property type="entry name" value="BH4_AAA_HYDROXYL_2"/>
    <property type="match status" value="1"/>
</dbReference>
<evidence type="ECO:0000313" key="2">
    <source>
        <dbReference type="EMBL" id="MFC7669140.1"/>
    </source>
</evidence>
<dbReference type="Gene3D" id="1.10.800.10">
    <property type="entry name" value="Aromatic amino acid hydroxylase"/>
    <property type="match status" value="1"/>
</dbReference>
<protein>
    <recommendedName>
        <fullName evidence="1">Biopterin-dependent aromatic amino acid hydroxylase family profile domain-containing protein</fullName>
    </recommendedName>
</protein>
<evidence type="ECO:0000259" key="1">
    <source>
        <dbReference type="PROSITE" id="PS51410"/>
    </source>
</evidence>
<dbReference type="Proteomes" id="UP001596513">
    <property type="component" value="Unassembled WGS sequence"/>
</dbReference>
<dbReference type="RefSeq" id="WP_380204658.1">
    <property type="nucleotide sequence ID" value="NZ_JBHTEK010000001.1"/>
</dbReference>